<dbReference type="EMBL" id="AEAI01003030">
    <property type="protein sequence ID" value="EGH48348.1"/>
    <property type="molecule type" value="Genomic_DNA"/>
</dbReference>
<keyword evidence="3" id="KW-1185">Reference proteome</keyword>
<dbReference type="Pfam" id="PF20091">
    <property type="entry name" value="Abhydrolase_10"/>
    <property type="match status" value="1"/>
</dbReference>
<protein>
    <recommendedName>
        <fullName evidence="1">Alpha/beta hydrolase domain-containing protein</fullName>
    </recommendedName>
</protein>
<gene>
    <name evidence="2" type="ORF">PSYPI_41029</name>
</gene>
<reference evidence="2 3" key="1">
    <citation type="journal article" date="2011" name="PLoS Pathog.">
        <title>Dynamic evolution of pathogenicity revealed by sequencing and comparative genomics of 19 Pseudomonas syringae isolates.</title>
        <authorList>
            <person name="Baltrus D.A."/>
            <person name="Nishimura M.T."/>
            <person name="Romanchuk A."/>
            <person name="Chang J.H."/>
            <person name="Mukhtar M.S."/>
            <person name="Cherkis K."/>
            <person name="Roach J."/>
            <person name="Grant S.R."/>
            <person name="Jones C.D."/>
            <person name="Dangl J.L."/>
        </authorList>
    </citation>
    <scope>NUCLEOTIDE SEQUENCE [LARGE SCALE GENOMIC DNA]</scope>
    <source>
        <strain evidence="2 3">1704B</strain>
    </source>
</reference>
<dbReference type="InterPro" id="IPR045394">
    <property type="entry name" value="Abhydrolase_dom"/>
</dbReference>
<dbReference type="AlphaFoldDB" id="F3GMP5"/>
<proteinExistence type="predicted"/>
<feature type="domain" description="Alpha/beta hydrolase" evidence="1">
    <location>
        <begin position="42"/>
        <end position="106"/>
    </location>
</feature>
<feature type="non-terminal residue" evidence="2">
    <location>
        <position position="109"/>
    </location>
</feature>
<organism evidence="2 3">
    <name type="scientific">Pseudomonas syringae pv. pisi str. 1704B</name>
    <dbReference type="NCBI Taxonomy" id="629263"/>
    <lineage>
        <taxon>Bacteria</taxon>
        <taxon>Pseudomonadati</taxon>
        <taxon>Pseudomonadota</taxon>
        <taxon>Gammaproteobacteria</taxon>
        <taxon>Pseudomonadales</taxon>
        <taxon>Pseudomonadaceae</taxon>
        <taxon>Pseudomonas</taxon>
        <taxon>Pseudomonas syringae</taxon>
    </lineage>
</organism>
<evidence type="ECO:0000313" key="3">
    <source>
        <dbReference type="Proteomes" id="UP000004986"/>
    </source>
</evidence>
<evidence type="ECO:0000259" key="1">
    <source>
        <dbReference type="Pfam" id="PF20091"/>
    </source>
</evidence>
<sequence>GVSRPELRYTGAVNSLQVLDFGPGFRPEDSSGILTNEPPKSGVGSYGLLVPQVDADGIDVGGVRDVYLGAPIGTYTGWNTFRPEFFDGGFCNFQGSFLPFAATKKERVA</sequence>
<evidence type="ECO:0000313" key="2">
    <source>
        <dbReference type="EMBL" id="EGH48348.1"/>
    </source>
</evidence>
<comment type="caution">
    <text evidence="2">The sequence shown here is derived from an EMBL/GenBank/DDBJ whole genome shotgun (WGS) entry which is preliminary data.</text>
</comment>
<name>F3GMP5_PSESJ</name>
<feature type="non-terminal residue" evidence="2">
    <location>
        <position position="1"/>
    </location>
</feature>
<accession>F3GMP5</accession>
<dbReference type="HOGENOM" id="CLU_2202685_0_0_6"/>
<dbReference type="Proteomes" id="UP000004986">
    <property type="component" value="Unassembled WGS sequence"/>
</dbReference>